<dbReference type="SUPFAM" id="SSF54427">
    <property type="entry name" value="NTF2-like"/>
    <property type="match status" value="1"/>
</dbReference>
<dbReference type="Proteomes" id="UP001273505">
    <property type="component" value="Unassembled WGS sequence"/>
</dbReference>
<name>A0ABU4S6M0_9GAMM</name>
<keyword evidence="4" id="KW-1185">Reference proteome</keyword>
<comment type="caution">
    <text evidence="3">The sequence shown here is derived from an EMBL/GenBank/DDBJ whole genome shotgun (WGS) entry which is preliminary data.</text>
</comment>
<feature type="signal peptide" evidence="1">
    <location>
        <begin position="1"/>
        <end position="19"/>
    </location>
</feature>
<dbReference type="RefSeq" id="WP_302720724.1">
    <property type="nucleotide sequence ID" value="NZ_JAULRU010000173.1"/>
</dbReference>
<feature type="chain" id="PRO_5046905178" evidence="1">
    <location>
        <begin position="20"/>
        <end position="139"/>
    </location>
</feature>
<sequence>MKHLITLFMLLVVAIPCFAESEEDKSKPPISPQEIVDVQLSAYNDGDIKAFVSTYADDVKTYGQANDLKISGIKDLENAYAGYFEAHPELHAEVTGKIIQGNFIIYQELVSGVVGGEDFVATAIYEVRDDKIQNVWFFQ</sequence>
<dbReference type="Pfam" id="PF12680">
    <property type="entry name" value="SnoaL_2"/>
    <property type="match status" value="1"/>
</dbReference>
<dbReference type="Gene3D" id="3.10.450.50">
    <property type="match status" value="1"/>
</dbReference>
<dbReference type="InterPro" id="IPR037401">
    <property type="entry name" value="SnoaL-like"/>
</dbReference>
<accession>A0ABU4S6M0</accession>
<reference evidence="3 4" key="1">
    <citation type="submission" date="2023-11" db="EMBL/GenBank/DDBJ databases">
        <title>Gilvimarinus fulvus sp. nov., isolated from the surface of Kelp.</title>
        <authorList>
            <person name="Sun Y.Y."/>
            <person name="Gong Y."/>
            <person name="Du Z.J."/>
        </authorList>
    </citation>
    <scope>NUCLEOTIDE SEQUENCE [LARGE SCALE GENOMIC DNA]</scope>
    <source>
        <strain evidence="3 4">SDUM040013</strain>
    </source>
</reference>
<protein>
    <submittedName>
        <fullName evidence="3">Nuclear transport factor 2 family protein</fullName>
    </submittedName>
</protein>
<proteinExistence type="predicted"/>
<dbReference type="InterPro" id="IPR032710">
    <property type="entry name" value="NTF2-like_dom_sf"/>
</dbReference>
<evidence type="ECO:0000313" key="4">
    <source>
        <dbReference type="Proteomes" id="UP001273505"/>
    </source>
</evidence>
<evidence type="ECO:0000259" key="2">
    <source>
        <dbReference type="Pfam" id="PF12680"/>
    </source>
</evidence>
<keyword evidence="1" id="KW-0732">Signal</keyword>
<evidence type="ECO:0000256" key="1">
    <source>
        <dbReference type="SAM" id="SignalP"/>
    </source>
</evidence>
<evidence type="ECO:0000313" key="3">
    <source>
        <dbReference type="EMBL" id="MDX6851573.1"/>
    </source>
</evidence>
<feature type="domain" description="SnoaL-like" evidence="2">
    <location>
        <begin position="41"/>
        <end position="133"/>
    </location>
</feature>
<gene>
    <name evidence="3" type="ORF">SCD92_19580</name>
</gene>
<organism evidence="3 4">
    <name type="scientific">Gilvimarinus gilvus</name>
    <dbReference type="NCBI Taxonomy" id="3058038"/>
    <lineage>
        <taxon>Bacteria</taxon>
        <taxon>Pseudomonadati</taxon>
        <taxon>Pseudomonadota</taxon>
        <taxon>Gammaproteobacteria</taxon>
        <taxon>Cellvibrionales</taxon>
        <taxon>Cellvibrionaceae</taxon>
        <taxon>Gilvimarinus</taxon>
    </lineage>
</organism>
<dbReference type="EMBL" id="JAXAFO010000085">
    <property type="protein sequence ID" value="MDX6851573.1"/>
    <property type="molecule type" value="Genomic_DNA"/>
</dbReference>